<evidence type="ECO:0000313" key="2">
    <source>
        <dbReference type="Proteomes" id="UP000076489"/>
    </source>
</evidence>
<comment type="caution">
    <text evidence="1">The sequence shown here is derived from an EMBL/GenBank/DDBJ whole genome shotgun (WGS) entry which is preliminary data.</text>
</comment>
<proteinExistence type="predicted"/>
<dbReference type="OrthoDB" id="6984242at2"/>
<sequence length="138" mass="16527">MIKDPFLNQPYAPTVREIIGDFDIYDREHTLGLELEKYNINLSADRRILAKKYILESYDFLTYRHKFLLVAVLEAALQDELYDFQALLEHDCESTNRFPDYWDVMENPRAFFEDIYSVLSEEWKDQLQKASLEDQSSW</sequence>
<dbReference type="EMBL" id="LUKJ01000003">
    <property type="protein sequence ID" value="KZN16871.1"/>
    <property type="molecule type" value="Genomic_DNA"/>
</dbReference>
<evidence type="ECO:0000313" key="1">
    <source>
        <dbReference type="EMBL" id="KZN16871.1"/>
    </source>
</evidence>
<dbReference type="AlphaFoldDB" id="A0A166N7T2"/>
<organism evidence="1 2">
    <name type="scientific">Pseudomonas fluorescens</name>
    <dbReference type="NCBI Taxonomy" id="294"/>
    <lineage>
        <taxon>Bacteria</taxon>
        <taxon>Pseudomonadati</taxon>
        <taxon>Pseudomonadota</taxon>
        <taxon>Gammaproteobacteria</taxon>
        <taxon>Pseudomonadales</taxon>
        <taxon>Pseudomonadaceae</taxon>
        <taxon>Pseudomonas</taxon>
    </lineage>
</organism>
<dbReference type="RefSeq" id="WP_063341784.1">
    <property type="nucleotide sequence ID" value="NZ_LUKJ01000003.1"/>
</dbReference>
<protein>
    <submittedName>
        <fullName evidence="1">Uncharacterized protein</fullName>
    </submittedName>
</protein>
<accession>A0A166N7T2</accession>
<gene>
    <name evidence="1" type="ORF">A1D17_12160</name>
</gene>
<dbReference type="Proteomes" id="UP000076489">
    <property type="component" value="Unassembled WGS sequence"/>
</dbReference>
<reference evidence="2" key="1">
    <citation type="submission" date="2016-03" db="EMBL/GenBank/DDBJ databases">
        <authorList>
            <person name="Ray J."/>
            <person name="Price M."/>
            <person name="Deutschbauer A."/>
        </authorList>
    </citation>
    <scope>NUCLEOTIDE SEQUENCE [LARGE SCALE GENOMIC DNA]</scope>
    <source>
        <strain evidence="2">FW300-N1B4</strain>
    </source>
</reference>
<name>A0A166N7T2_PSEFL</name>
<reference evidence="1 2" key="2">
    <citation type="journal article" date="2018" name="Nature">
        <title>Mutant phenotypes for thousands of bacterial genes of unknown function.</title>
        <authorList>
            <person name="Price M.N."/>
            <person name="Wetmore K.M."/>
            <person name="Waters R.J."/>
            <person name="Callaghan M."/>
            <person name="Ray J."/>
            <person name="Liu H."/>
            <person name="Kuehl J.V."/>
            <person name="Melnyk R.A."/>
            <person name="Lamson J.S."/>
            <person name="Suh Y."/>
            <person name="Carlson H.K."/>
            <person name="Esquivel Z."/>
            <person name="Sadeeshkumar H."/>
            <person name="Chakraborty R."/>
            <person name="Zane G.M."/>
            <person name="Rubin B.E."/>
            <person name="Wall J.D."/>
            <person name="Visel A."/>
            <person name="Bristow J."/>
            <person name="Blow M.J."/>
            <person name="Arkin A.P."/>
            <person name="Deutschbauer A.M."/>
        </authorList>
    </citation>
    <scope>NUCLEOTIDE SEQUENCE [LARGE SCALE GENOMIC DNA]</scope>
    <source>
        <strain evidence="1 2">FW300-N1B4</strain>
    </source>
</reference>